<comment type="caution">
    <text evidence="1">The sequence shown here is derived from an EMBL/GenBank/DDBJ whole genome shotgun (WGS) entry which is preliminary data.</text>
</comment>
<organism evidence="1 2">
    <name type="scientific">Amycolatopsis deserti</name>
    <dbReference type="NCBI Taxonomy" id="185696"/>
    <lineage>
        <taxon>Bacteria</taxon>
        <taxon>Bacillati</taxon>
        <taxon>Actinomycetota</taxon>
        <taxon>Actinomycetes</taxon>
        <taxon>Pseudonocardiales</taxon>
        <taxon>Pseudonocardiaceae</taxon>
        <taxon>Amycolatopsis</taxon>
    </lineage>
</organism>
<dbReference type="RefSeq" id="WP_191243425.1">
    <property type="nucleotide sequence ID" value="NZ_BNAU01000001.1"/>
</dbReference>
<evidence type="ECO:0000313" key="1">
    <source>
        <dbReference type="EMBL" id="GHE82712.1"/>
    </source>
</evidence>
<proteinExistence type="predicted"/>
<dbReference type="Proteomes" id="UP000605897">
    <property type="component" value="Unassembled WGS sequence"/>
</dbReference>
<gene>
    <name evidence="1" type="ORF">GCM10017786_12030</name>
</gene>
<accession>A0ABQ3ILE0</accession>
<sequence>MDYVDPARNLISFTTGTGAVFAESAPAQAVDAFRQAWERVSADHGVDAEQVIRIEAYWQPAHWDERYLGRTFGDVELEYVFPRPDPGGWHTALDRAREVLDEVTAAD</sequence>
<keyword evidence="2" id="KW-1185">Reference proteome</keyword>
<reference evidence="2" key="1">
    <citation type="journal article" date="2019" name="Int. J. Syst. Evol. Microbiol.">
        <title>The Global Catalogue of Microorganisms (GCM) 10K type strain sequencing project: providing services to taxonomists for standard genome sequencing and annotation.</title>
        <authorList>
            <consortium name="The Broad Institute Genomics Platform"/>
            <consortium name="The Broad Institute Genome Sequencing Center for Infectious Disease"/>
            <person name="Wu L."/>
            <person name="Ma J."/>
        </authorList>
    </citation>
    <scope>NUCLEOTIDE SEQUENCE [LARGE SCALE GENOMIC DNA]</scope>
    <source>
        <strain evidence="2">CGMCC 4.7677</strain>
    </source>
</reference>
<protein>
    <submittedName>
        <fullName evidence="1">Uncharacterized protein</fullName>
    </submittedName>
</protein>
<name>A0ABQ3ILE0_9PSEU</name>
<evidence type="ECO:0000313" key="2">
    <source>
        <dbReference type="Proteomes" id="UP000605897"/>
    </source>
</evidence>
<dbReference type="EMBL" id="BNAU01000001">
    <property type="protein sequence ID" value="GHE82712.1"/>
    <property type="molecule type" value="Genomic_DNA"/>
</dbReference>